<dbReference type="GO" id="GO:0003676">
    <property type="term" value="F:nucleic acid binding"/>
    <property type="evidence" value="ECO:0007669"/>
    <property type="project" value="InterPro"/>
</dbReference>
<comment type="caution">
    <text evidence="1">The sequence shown here is derived from an EMBL/GenBank/DDBJ whole genome shotgun (WGS) entry which is preliminary data.</text>
</comment>
<dbReference type="STRING" id="1393034.HMPREF3192_00457"/>
<sequence>MTLTEALEHANSLALPGFFVDDATLTADRNAHEDALTQLLNAWKGAIKQEDPFPFECVRLLADRNRATCDSFGIERLQRLRTVTLASRLSDQDLIRGVAALQHRRPNVVAKEAGLDLSELGIAYLAAPVSGMIVGIDIETTTRDPARGYIVNVGLEFMQLTADAVPQNPYVAYCGLPDMYRTKGVPLAEIHHISWSDIDGKTPFRADKNLQKVLLETLMRFPYMAHNAAFEDSWFMLHIDGYAEARKAGKIIPIDTRDICRRCDPETKTLPHEQRPAALESWARRRGTLLAGEKEKHLGLEDVDLMFKTVQAEFALRNMF</sequence>
<dbReference type="PATRIC" id="fig|1393034.3.peg.439"/>
<evidence type="ECO:0008006" key="3">
    <source>
        <dbReference type="Google" id="ProtNLM"/>
    </source>
</evidence>
<dbReference type="Gene3D" id="3.30.420.10">
    <property type="entry name" value="Ribonuclease H-like superfamily/Ribonuclease H"/>
    <property type="match status" value="1"/>
</dbReference>
<protein>
    <recommendedName>
        <fullName evidence="3">Exonuclease</fullName>
    </recommendedName>
</protein>
<accession>A0A133XVX7</accession>
<evidence type="ECO:0000313" key="1">
    <source>
        <dbReference type="EMBL" id="KXB35092.1"/>
    </source>
</evidence>
<dbReference type="AlphaFoldDB" id="A0A133XVX7"/>
<dbReference type="RefSeq" id="WP_066305127.1">
    <property type="nucleotide sequence ID" value="NZ_KQ959487.1"/>
</dbReference>
<gene>
    <name evidence="1" type="ORF">HMPREF3192_00457</name>
</gene>
<dbReference type="OrthoDB" id="3180615at2"/>
<keyword evidence="2" id="KW-1185">Reference proteome</keyword>
<evidence type="ECO:0000313" key="2">
    <source>
        <dbReference type="Proteomes" id="UP000070675"/>
    </source>
</evidence>
<organism evidence="1 2">
    <name type="scientific">Atopobium deltae</name>
    <dbReference type="NCBI Taxonomy" id="1393034"/>
    <lineage>
        <taxon>Bacteria</taxon>
        <taxon>Bacillati</taxon>
        <taxon>Actinomycetota</taxon>
        <taxon>Coriobacteriia</taxon>
        <taxon>Coriobacteriales</taxon>
        <taxon>Atopobiaceae</taxon>
        <taxon>Atopobium</taxon>
    </lineage>
</organism>
<dbReference type="SUPFAM" id="SSF53098">
    <property type="entry name" value="Ribonuclease H-like"/>
    <property type="match status" value="1"/>
</dbReference>
<dbReference type="InterPro" id="IPR012337">
    <property type="entry name" value="RNaseH-like_sf"/>
</dbReference>
<reference evidence="2" key="1">
    <citation type="submission" date="2016-01" db="EMBL/GenBank/DDBJ databases">
        <authorList>
            <person name="Mitreva M."/>
            <person name="Pepin K.H."/>
            <person name="Mihindukulasuriya K.A."/>
            <person name="Fulton R."/>
            <person name="Fronick C."/>
            <person name="O'Laughlin M."/>
            <person name="Miner T."/>
            <person name="Herter B."/>
            <person name="Rosa B.A."/>
            <person name="Cordes M."/>
            <person name="Tomlinson C."/>
            <person name="Wollam A."/>
            <person name="Palsikar V.B."/>
            <person name="Mardis E.R."/>
            <person name="Wilson R.K."/>
        </authorList>
    </citation>
    <scope>NUCLEOTIDE SEQUENCE [LARGE SCALE GENOMIC DNA]</scope>
    <source>
        <strain evidence="2">DNF00019</strain>
    </source>
</reference>
<name>A0A133XVX7_9ACTN</name>
<dbReference type="Proteomes" id="UP000070675">
    <property type="component" value="Unassembled WGS sequence"/>
</dbReference>
<dbReference type="EMBL" id="LSCR01000006">
    <property type="protein sequence ID" value="KXB35092.1"/>
    <property type="molecule type" value="Genomic_DNA"/>
</dbReference>
<dbReference type="InterPro" id="IPR036397">
    <property type="entry name" value="RNaseH_sf"/>
</dbReference>
<proteinExistence type="predicted"/>